<sequence>MKDKGKGMTDVGLGIEMCFVISIDKNWYLQKGNDIYLFEFGLVRDSPDSCWGIWPPGSSSLVSTVKVEISSKIKVNEDVLFLFSWFPQYPGRLWFLFLGS</sequence>
<organism evidence="1 2">
    <name type="scientific">Aquiflexum balticum DSM 16537</name>
    <dbReference type="NCBI Taxonomy" id="758820"/>
    <lineage>
        <taxon>Bacteria</taxon>
        <taxon>Pseudomonadati</taxon>
        <taxon>Bacteroidota</taxon>
        <taxon>Cytophagia</taxon>
        <taxon>Cytophagales</taxon>
        <taxon>Cyclobacteriaceae</taxon>
        <taxon>Aquiflexum</taxon>
    </lineage>
</organism>
<evidence type="ECO:0000313" key="2">
    <source>
        <dbReference type="Proteomes" id="UP000192333"/>
    </source>
</evidence>
<dbReference type="RefSeq" id="WP_084119465.1">
    <property type="nucleotide sequence ID" value="NZ_LT838813.1"/>
</dbReference>
<protein>
    <submittedName>
        <fullName evidence="1">Uncharacterized protein</fullName>
    </submittedName>
</protein>
<name>A0A1W2H153_9BACT</name>
<proteinExistence type="predicted"/>
<dbReference type="EMBL" id="LT838813">
    <property type="protein sequence ID" value="SMD42687.1"/>
    <property type="molecule type" value="Genomic_DNA"/>
</dbReference>
<evidence type="ECO:0000313" key="1">
    <source>
        <dbReference type="EMBL" id="SMD42687.1"/>
    </source>
</evidence>
<gene>
    <name evidence="1" type="ORF">SAMN00777080_1249</name>
</gene>
<reference evidence="2" key="1">
    <citation type="submission" date="2017-04" db="EMBL/GenBank/DDBJ databases">
        <authorList>
            <person name="Varghese N."/>
            <person name="Submissions S."/>
        </authorList>
    </citation>
    <scope>NUCLEOTIDE SEQUENCE [LARGE SCALE GENOMIC DNA]</scope>
    <source>
        <strain evidence="2">DSM 16537</strain>
    </source>
</reference>
<dbReference type="Proteomes" id="UP000192333">
    <property type="component" value="Chromosome I"/>
</dbReference>
<keyword evidence="2" id="KW-1185">Reference proteome</keyword>
<dbReference type="AlphaFoldDB" id="A0A1W2H153"/>
<accession>A0A1W2H153</accession>